<dbReference type="Gene3D" id="3.40.30.10">
    <property type="entry name" value="Glutaredoxin"/>
    <property type="match status" value="1"/>
</dbReference>
<evidence type="ECO:0000256" key="1">
    <source>
        <dbReference type="PIRNR" id="PIRNR006386"/>
    </source>
</evidence>
<evidence type="ECO:0000313" key="5">
    <source>
        <dbReference type="Proteomes" id="UP000237839"/>
    </source>
</evidence>
<dbReference type="GO" id="GO:1901170">
    <property type="term" value="P:naphthalene catabolic process"/>
    <property type="evidence" value="ECO:0007669"/>
    <property type="project" value="InterPro"/>
</dbReference>
<evidence type="ECO:0000313" key="4">
    <source>
        <dbReference type="EMBL" id="PRC95097.1"/>
    </source>
</evidence>
<comment type="catalytic activity">
    <reaction evidence="1">
        <text>2-hydroxychromene-2-carboxylate = (3E)-4-(2-hydroxyphenyl)-2-oxobut-3-enoate</text>
        <dbReference type="Rhea" id="RHEA:27401"/>
        <dbReference type="ChEBI" id="CHEBI:59350"/>
        <dbReference type="ChEBI" id="CHEBI:59353"/>
        <dbReference type="EC" id="5.99.1.4"/>
    </reaction>
</comment>
<dbReference type="AlphaFoldDB" id="A0A2S9H557"/>
<dbReference type="GO" id="GO:0004602">
    <property type="term" value="F:glutathione peroxidase activity"/>
    <property type="evidence" value="ECO:0007669"/>
    <property type="project" value="TreeGrafter"/>
</dbReference>
<evidence type="ECO:0000259" key="3">
    <source>
        <dbReference type="Pfam" id="PF01323"/>
    </source>
</evidence>
<dbReference type="OrthoDB" id="8560325at2"/>
<dbReference type="PIRSF" id="PIRSF006386">
    <property type="entry name" value="HCCAis_GSTk"/>
    <property type="match status" value="1"/>
</dbReference>
<comment type="caution">
    <text evidence="4">The sequence shown here is derived from an EMBL/GenBank/DDBJ whole genome shotgun (WGS) entry which is preliminary data.</text>
</comment>
<dbReference type="GO" id="GO:0006749">
    <property type="term" value="P:glutathione metabolic process"/>
    <property type="evidence" value="ECO:0007669"/>
    <property type="project" value="TreeGrafter"/>
</dbReference>
<accession>A0A2S9H557</accession>
<feature type="domain" description="DSBA-like thioredoxin" evidence="3">
    <location>
        <begin position="10"/>
        <end position="202"/>
    </location>
</feature>
<keyword evidence="1 4" id="KW-0413">Isomerase</keyword>
<dbReference type="Proteomes" id="UP000237839">
    <property type="component" value="Unassembled WGS sequence"/>
</dbReference>
<evidence type="ECO:0000256" key="2">
    <source>
        <dbReference type="PIRSR" id="PIRSR006386-1"/>
    </source>
</evidence>
<keyword evidence="5" id="KW-1185">Reference proteome</keyword>
<dbReference type="EC" id="5.99.1.4" evidence="1"/>
<dbReference type="CDD" id="cd03022">
    <property type="entry name" value="DsbA_HCCA_Iso"/>
    <property type="match status" value="1"/>
</dbReference>
<dbReference type="PANTHER" id="PTHR42943:SF13">
    <property type="entry name" value="GLUTATHIONE S-TRANSFERASE KAPPA-RELATED"/>
    <property type="match status" value="1"/>
</dbReference>
<dbReference type="EMBL" id="PUGF01000001">
    <property type="protein sequence ID" value="PRC95097.1"/>
    <property type="molecule type" value="Genomic_DNA"/>
</dbReference>
<dbReference type="GO" id="GO:0018845">
    <property type="term" value="F:2-hydroxychromene-2-carboxylate isomerase activity"/>
    <property type="evidence" value="ECO:0007669"/>
    <property type="project" value="UniProtKB-UniRule"/>
</dbReference>
<sequence length="204" mass="22831">MRAKESRVCEYYFSPVSPWAYFGHQRLLVLAQQHGVKIDMKPIEIGSVFAVSGGVPLAKRAPQRQAYRLQELQRWSDFLAMPIHLQPAFFPVSGDLAAKLLIATQLTHGTEAALNLCTQIMRALWSEQKNIADEATLIELAEQVELDGCALLKSAETASVAAEYQRHTQQAIAANVHGVPWYVFEGQAYWGQDRLEFLERAFAG</sequence>
<dbReference type="InterPro" id="IPR044087">
    <property type="entry name" value="NahD-like"/>
</dbReference>
<dbReference type="GO" id="GO:0004364">
    <property type="term" value="F:glutathione transferase activity"/>
    <property type="evidence" value="ECO:0007669"/>
    <property type="project" value="TreeGrafter"/>
</dbReference>
<gene>
    <name evidence="4" type="ORF">S2091_0292</name>
</gene>
<dbReference type="InterPro" id="IPR001853">
    <property type="entry name" value="DSBA-like_thioredoxin_dom"/>
</dbReference>
<dbReference type="PANTHER" id="PTHR42943">
    <property type="entry name" value="GLUTATHIONE S-TRANSFERASE KAPPA"/>
    <property type="match status" value="1"/>
</dbReference>
<dbReference type="RefSeq" id="WP_105529994.1">
    <property type="nucleotide sequence ID" value="NZ_PUGF01000001.1"/>
</dbReference>
<dbReference type="InterPro" id="IPR014440">
    <property type="entry name" value="HCCAis_GSTk"/>
</dbReference>
<dbReference type="SUPFAM" id="SSF52833">
    <property type="entry name" value="Thioredoxin-like"/>
    <property type="match status" value="1"/>
</dbReference>
<comment type="similarity">
    <text evidence="1">Belongs to the GST superfamily. NadH family.</text>
</comment>
<dbReference type="InterPro" id="IPR036249">
    <property type="entry name" value="Thioredoxin-like_sf"/>
</dbReference>
<dbReference type="InterPro" id="IPR051924">
    <property type="entry name" value="GST_Kappa/NadH"/>
</dbReference>
<reference evidence="4 5" key="1">
    <citation type="submission" date="2018-02" db="EMBL/GenBank/DDBJ databases">
        <title>Solimicrobium silvestre gen. nov., sp. nov., isolated from alpine forest soil.</title>
        <authorList>
            <person name="Margesin R."/>
            <person name="Albuquerque L."/>
            <person name="Zhang D.-C."/>
            <person name="Froufe H.J.C."/>
            <person name="Severino R."/>
            <person name="Roxo I."/>
            <person name="Egas C."/>
            <person name="Da Costa M.S."/>
        </authorList>
    </citation>
    <scope>NUCLEOTIDE SEQUENCE [LARGE SCALE GENOMIC DNA]</scope>
    <source>
        <strain evidence="4 5">S20-91</strain>
    </source>
</reference>
<protein>
    <recommendedName>
        <fullName evidence="1">2-hydroxychromene-2-carboxylate isomerase</fullName>
        <ecNumber evidence="1">5.99.1.4</ecNumber>
    </recommendedName>
</protein>
<name>A0A2S9H557_9BURK</name>
<dbReference type="Pfam" id="PF01323">
    <property type="entry name" value="DSBA"/>
    <property type="match status" value="1"/>
</dbReference>
<proteinExistence type="inferred from homology"/>
<organism evidence="4 5">
    <name type="scientific">Solimicrobium silvestre</name>
    <dbReference type="NCBI Taxonomy" id="2099400"/>
    <lineage>
        <taxon>Bacteria</taxon>
        <taxon>Pseudomonadati</taxon>
        <taxon>Pseudomonadota</taxon>
        <taxon>Betaproteobacteria</taxon>
        <taxon>Burkholderiales</taxon>
        <taxon>Oxalobacteraceae</taxon>
        <taxon>Solimicrobium</taxon>
    </lineage>
</organism>
<feature type="active site" description="Nucleophile" evidence="2">
    <location>
        <position position="17"/>
    </location>
</feature>